<evidence type="ECO:0000313" key="3">
    <source>
        <dbReference type="EMBL" id="AIC14191.1"/>
    </source>
</evidence>
<reference evidence="3 4" key="1">
    <citation type="journal article" date="2014" name="Int. J. Syst. Evol. Microbiol.">
        <title>Nitrososphaera viennensis gen. nov., sp. nov., an aerobic and mesophilic, ammonia-oxidizing archaeon from soil and a member of the archaeal phylum Thaumarchaeota.</title>
        <authorList>
            <person name="Stieglmeier M."/>
            <person name="Klingl A."/>
            <person name="Alves R.J."/>
            <person name="Rittmann S.K."/>
            <person name="Melcher M."/>
            <person name="Leisch N."/>
            <person name="Schleper C."/>
        </authorList>
    </citation>
    <scope>NUCLEOTIDE SEQUENCE [LARGE SCALE GENOMIC DNA]</scope>
    <source>
        <strain evidence="3">EN76</strain>
    </source>
</reference>
<keyword evidence="3" id="KW-0378">Hydrolase</keyword>
<dbReference type="PANTHER" id="PTHR43084">
    <property type="entry name" value="PERSULFIDE DIOXYGENASE ETHE1"/>
    <property type="match status" value="1"/>
</dbReference>
<name>A0A060HKS9_9ARCH</name>
<dbReference type="EMBL" id="CP007536">
    <property type="protein sequence ID" value="AIC14191.1"/>
    <property type="molecule type" value="Genomic_DNA"/>
</dbReference>
<evidence type="ECO:0000259" key="2">
    <source>
        <dbReference type="SMART" id="SM00849"/>
    </source>
</evidence>
<dbReference type="SUPFAM" id="SSF56281">
    <property type="entry name" value="Metallo-hydrolase/oxidoreductase"/>
    <property type="match status" value="1"/>
</dbReference>
<keyword evidence="4" id="KW-1185">Reference proteome</keyword>
<dbReference type="GO" id="GO:0050313">
    <property type="term" value="F:sulfur dioxygenase activity"/>
    <property type="evidence" value="ECO:0007669"/>
    <property type="project" value="InterPro"/>
</dbReference>
<dbReference type="AlphaFoldDB" id="A0A060HKS9"/>
<organism evidence="3 4">
    <name type="scientific">Nitrososphaera viennensis EN76</name>
    <dbReference type="NCBI Taxonomy" id="926571"/>
    <lineage>
        <taxon>Archaea</taxon>
        <taxon>Nitrososphaerota</taxon>
        <taxon>Nitrososphaeria</taxon>
        <taxon>Nitrososphaerales</taxon>
        <taxon>Nitrososphaeraceae</taxon>
        <taxon>Nitrososphaera</taxon>
    </lineage>
</organism>
<dbReference type="GO" id="GO:0004416">
    <property type="term" value="F:hydroxyacylglutathione hydrolase activity"/>
    <property type="evidence" value="ECO:0007669"/>
    <property type="project" value="UniProtKB-EC"/>
</dbReference>
<protein>
    <submittedName>
        <fullName evidence="3">Putative hydroxyacylglutathione hydrolase</fullName>
        <ecNumber evidence="3">3.1.2.6</ecNumber>
    </submittedName>
</protein>
<dbReference type="GO" id="GO:0006749">
    <property type="term" value="P:glutathione metabolic process"/>
    <property type="evidence" value="ECO:0007669"/>
    <property type="project" value="InterPro"/>
</dbReference>
<dbReference type="KEGG" id="nvn:NVIE_000090"/>
<dbReference type="HOGENOM" id="CLU_030571_7_3_2"/>
<dbReference type="InterPro" id="IPR044528">
    <property type="entry name" value="POD-like_MBL-fold"/>
</dbReference>
<dbReference type="Gene3D" id="3.60.15.10">
    <property type="entry name" value="Ribonuclease Z/Hydroxyacylglutathione hydrolase-like"/>
    <property type="match status" value="1"/>
</dbReference>
<dbReference type="SMART" id="SM00849">
    <property type="entry name" value="Lactamase_B"/>
    <property type="match status" value="1"/>
</dbReference>
<dbReference type="InterPro" id="IPR036866">
    <property type="entry name" value="RibonucZ/Hydroxyglut_hydro"/>
</dbReference>
<evidence type="ECO:0000256" key="1">
    <source>
        <dbReference type="ARBA" id="ARBA00022723"/>
    </source>
</evidence>
<feature type="domain" description="Metallo-beta-lactamase" evidence="2">
    <location>
        <begin position="26"/>
        <end position="190"/>
    </location>
</feature>
<keyword evidence="1" id="KW-0479">Metal-binding</keyword>
<dbReference type="InterPro" id="IPR051682">
    <property type="entry name" value="Mito_Persulfide_Diox"/>
</dbReference>
<dbReference type="EC" id="3.1.2.6" evidence="3"/>
<dbReference type="InterPro" id="IPR001279">
    <property type="entry name" value="Metallo-B-lactamas"/>
</dbReference>
<dbReference type="PANTHER" id="PTHR43084:SF1">
    <property type="entry name" value="PERSULFIDE DIOXYGENASE ETHE1, MITOCHONDRIAL"/>
    <property type="match status" value="1"/>
</dbReference>
<accession>A0A060HKS9</accession>
<dbReference type="STRING" id="926571.NVIE_000090"/>
<dbReference type="GO" id="GO:0070813">
    <property type="term" value="P:hydrogen sulfide metabolic process"/>
    <property type="evidence" value="ECO:0007669"/>
    <property type="project" value="TreeGrafter"/>
</dbReference>
<gene>
    <name evidence="3" type="ORF">NVIE_000090</name>
</gene>
<dbReference type="GO" id="GO:0046872">
    <property type="term" value="F:metal ion binding"/>
    <property type="evidence" value="ECO:0007669"/>
    <property type="project" value="UniProtKB-KW"/>
</dbReference>
<dbReference type="Proteomes" id="UP000027093">
    <property type="component" value="Chromosome"/>
</dbReference>
<proteinExistence type="predicted"/>
<dbReference type="CDD" id="cd07724">
    <property type="entry name" value="POD-like_MBL-fold"/>
    <property type="match status" value="1"/>
</dbReference>
<dbReference type="Pfam" id="PF00753">
    <property type="entry name" value="Lactamase_B"/>
    <property type="match status" value="1"/>
</dbReference>
<sequence>MLLYRGSSSFRQLALVFQQIRRMDSGCVTYLIGSTMTKECAIVDPLLDTDYVAEEAKKAGLKIVYVIDTHTHADHVSGARNIARQFGLPGVHMSEKSQSRFKTIPLKDGQAIKLGEDVELKFVYTPGHTYDHMCILVNNGKILTGDTLFVGDVGRVDLGGDARDKSDKLFDSLHGKLMKLADGVEVYPAHVGAAHHLGNARTSSTIGTERENNGALKAADKDAFFKYMTEDWPPKPPDYQNIIRLNKGEASIAMV</sequence>
<evidence type="ECO:0000313" key="4">
    <source>
        <dbReference type="Proteomes" id="UP000027093"/>
    </source>
</evidence>